<dbReference type="RefSeq" id="WP_147160275.1">
    <property type="nucleotide sequence ID" value="NZ_BJYR01000018.1"/>
</dbReference>
<dbReference type="AlphaFoldDB" id="A0A512AMP5"/>
<evidence type="ECO:0000313" key="2">
    <source>
        <dbReference type="EMBL" id="GEO00951.1"/>
    </source>
</evidence>
<feature type="signal peptide" evidence="1">
    <location>
        <begin position="1"/>
        <end position="22"/>
    </location>
</feature>
<evidence type="ECO:0008006" key="4">
    <source>
        <dbReference type="Google" id="ProtNLM"/>
    </source>
</evidence>
<keyword evidence="3" id="KW-1185">Reference proteome</keyword>
<reference evidence="2 3" key="1">
    <citation type="submission" date="2019-07" db="EMBL/GenBank/DDBJ databases">
        <title>Whole genome shotgun sequence of Novosphingobium sediminis NBRC 106119.</title>
        <authorList>
            <person name="Hosoyama A."/>
            <person name="Uohara A."/>
            <person name="Ohji S."/>
            <person name="Ichikawa N."/>
        </authorList>
    </citation>
    <scope>NUCLEOTIDE SEQUENCE [LARGE SCALE GENOMIC DNA]</scope>
    <source>
        <strain evidence="2 3">NBRC 106119</strain>
    </source>
</reference>
<sequence>MISRVAPPLLVLLLAACTSSSATTTQGKDGPLDAVRVAMPADNPAPTPARAKDAKGAWVSAPDGSARFGYAGEPALLNLECRSGSLVVTRNVAAPIGAAALFALQGSGYILRLPVDATALPGQPGYIWQGSIPADDHRLTLFKAKFAGTLPGGGHIEVPASDVPGALIKRCAGG</sequence>
<comment type="caution">
    <text evidence="2">The sequence shown here is derived from an EMBL/GenBank/DDBJ whole genome shotgun (WGS) entry which is preliminary data.</text>
</comment>
<feature type="chain" id="PRO_5021794522" description="Lipoprotein" evidence="1">
    <location>
        <begin position="23"/>
        <end position="174"/>
    </location>
</feature>
<proteinExistence type="predicted"/>
<gene>
    <name evidence="2" type="ORF">NSE01_27830</name>
</gene>
<keyword evidence="1" id="KW-0732">Signal</keyword>
<dbReference type="PROSITE" id="PS51257">
    <property type="entry name" value="PROKAR_LIPOPROTEIN"/>
    <property type="match status" value="1"/>
</dbReference>
<dbReference type="Proteomes" id="UP000321464">
    <property type="component" value="Unassembled WGS sequence"/>
</dbReference>
<accession>A0A512AMP5</accession>
<evidence type="ECO:0000313" key="3">
    <source>
        <dbReference type="Proteomes" id="UP000321464"/>
    </source>
</evidence>
<organism evidence="2 3">
    <name type="scientific">Novosphingobium sediminis</name>
    <dbReference type="NCBI Taxonomy" id="707214"/>
    <lineage>
        <taxon>Bacteria</taxon>
        <taxon>Pseudomonadati</taxon>
        <taxon>Pseudomonadota</taxon>
        <taxon>Alphaproteobacteria</taxon>
        <taxon>Sphingomonadales</taxon>
        <taxon>Sphingomonadaceae</taxon>
        <taxon>Novosphingobium</taxon>
    </lineage>
</organism>
<evidence type="ECO:0000256" key="1">
    <source>
        <dbReference type="SAM" id="SignalP"/>
    </source>
</evidence>
<name>A0A512AMP5_9SPHN</name>
<protein>
    <recommendedName>
        <fullName evidence="4">Lipoprotein</fullName>
    </recommendedName>
</protein>
<dbReference type="OrthoDB" id="7391054at2"/>
<dbReference type="EMBL" id="BJYR01000018">
    <property type="protein sequence ID" value="GEO00951.1"/>
    <property type="molecule type" value="Genomic_DNA"/>
</dbReference>